<reference evidence="2 3" key="1">
    <citation type="submission" date="2019-03" db="EMBL/GenBank/DDBJ databases">
        <title>Single cell metagenomics reveals metabolic interactions within the superorganism composed of flagellate Streblomastix strix and complex community of Bacteroidetes bacteria on its surface.</title>
        <authorList>
            <person name="Treitli S.C."/>
            <person name="Kolisko M."/>
            <person name="Husnik F."/>
            <person name="Keeling P."/>
            <person name="Hampl V."/>
        </authorList>
    </citation>
    <scope>NUCLEOTIDE SEQUENCE [LARGE SCALE GENOMIC DNA]</scope>
    <source>
        <strain evidence="2">ST1C</strain>
    </source>
</reference>
<feature type="compositionally biased region" description="Low complexity" evidence="1">
    <location>
        <begin position="218"/>
        <end position="234"/>
    </location>
</feature>
<evidence type="ECO:0000256" key="1">
    <source>
        <dbReference type="SAM" id="MobiDB-lite"/>
    </source>
</evidence>
<feature type="non-terminal residue" evidence="2">
    <location>
        <position position="1"/>
    </location>
</feature>
<feature type="non-terminal residue" evidence="2">
    <location>
        <position position="376"/>
    </location>
</feature>
<feature type="region of interest" description="Disordered" evidence="1">
    <location>
        <begin position="215"/>
        <end position="253"/>
    </location>
</feature>
<proteinExistence type="predicted"/>
<name>A0A5J4TIB4_9EUKA</name>
<dbReference type="Proteomes" id="UP000324800">
    <property type="component" value="Unassembled WGS sequence"/>
</dbReference>
<comment type="caution">
    <text evidence="2">The sequence shown here is derived from an EMBL/GenBank/DDBJ whole genome shotgun (WGS) entry which is preliminary data.</text>
</comment>
<accession>A0A5J4TIB4</accession>
<evidence type="ECO:0000313" key="3">
    <source>
        <dbReference type="Proteomes" id="UP000324800"/>
    </source>
</evidence>
<protein>
    <submittedName>
        <fullName evidence="2">Uncharacterized protein</fullName>
    </submittedName>
</protein>
<evidence type="ECO:0000313" key="2">
    <source>
        <dbReference type="EMBL" id="KAA6357225.1"/>
    </source>
</evidence>
<organism evidence="2 3">
    <name type="scientific">Streblomastix strix</name>
    <dbReference type="NCBI Taxonomy" id="222440"/>
    <lineage>
        <taxon>Eukaryota</taxon>
        <taxon>Metamonada</taxon>
        <taxon>Preaxostyla</taxon>
        <taxon>Oxymonadida</taxon>
        <taxon>Streblomastigidae</taxon>
        <taxon>Streblomastix</taxon>
    </lineage>
</organism>
<sequence length="376" mass="42064">ALIQECVAKAESIQSYPTGYGGGIFVTGSGEYDAPTLKLNLEGMNIFENIAYSGGQSLYVVMTKIKECSNGVTICCPLCGAASLLRERSAVYSITMGQSARISFSQYCQFESLMTQWKYDQLSPEQHQVLDDLITDTKTMKEDDIRRILVSEHQMQENEDEIPYDDQESRAIVVLAQLHEAEFMKRVKRKRNGGYNSWEESDDLRTYVLGLLQPNNESQAATSKLSSSSTPIATRRLPGEQPEQSRGEESESVAEATIIKIAAREAEMIKKENAIELENALKAENQRISAQHVPLANSSIQPATQAQAPQVIQNQLENSQRSPPELTRRLELIKKKEATDLLINSIMTKLLADFMQVEKGSFNPLKNNSRPDFETE</sequence>
<dbReference type="AlphaFoldDB" id="A0A5J4TIB4"/>
<dbReference type="EMBL" id="SNRW01031735">
    <property type="protein sequence ID" value="KAA6357225.1"/>
    <property type="molecule type" value="Genomic_DNA"/>
</dbReference>
<gene>
    <name evidence="2" type="ORF">EZS28_047248</name>
</gene>